<sequence>MKRMSKSVTMETSKIETQLEPTAPVHRRQVGILGGSFNPVHVAHLTIADQVRHQLGLDEVRLMPSYLSPHVDEKKTIDSSWRLKMLELAIVDNPELTIERCEIERQGKSYTIDTMRELTRRHPEIDFYFIIGGDMVDYLSTWQEIDELLTLVKFVGVKRPGYPEESAYPIIWVDVPQMSISSSEIRRKVAQGCTIRYLVPELVREYIMKEGLYLDDNALPRGRRPL</sequence>
<dbReference type="eggNOG" id="COG1057">
    <property type="taxonomic scope" value="Bacteria"/>
</dbReference>
<dbReference type="AlphaFoldDB" id="V6Q813"/>
<protein>
    <recommendedName>
        <fullName evidence="10">Probable nicotinate-nucleotide adenylyltransferase</fullName>
        <ecNumber evidence="10">2.7.7.18</ecNumber>
    </recommendedName>
    <alternativeName>
        <fullName evidence="10">Deamido-NAD(+) diphosphorylase</fullName>
    </alternativeName>
    <alternativeName>
        <fullName evidence="10">Deamido-NAD(+) pyrophosphorylase</fullName>
    </alternativeName>
    <alternativeName>
        <fullName evidence="10">Nicotinate mononucleotide adenylyltransferase</fullName>
        <shortName evidence="10">NaMN adenylyltransferase</shortName>
    </alternativeName>
</protein>
<dbReference type="HAMAP" id="MF_00244">
    <property type="entry name" value="NaMN_adenylyltr"/>
    <property type="match status" value="1"/>
</dbReference>
<keyword evidence="4 10" id="KW-0808">Transferase</keyword>
<dbReference type="SUPFAM" id="SSF52374">
    <property type="entry name" value="Nucleotidylyl transferase"/>
    <property type="match status" value="1"/>
</dbReference>
<evidence type="ECO:0000313" key="13">
    <source>
        <dbReference type="Proteomes" id="UP000018126"/>
    </source>
</evidence>
<evidence type="ECO:0000256" key="9">
    <source>
        <dbReference type="ARBA" id="ARBA00048721"/>
    </source>
</evidence>
<dbReference type="STRING" id="1408226.T233_00086"/>
<dbReference type="PATRIC" id="fig|1408226.3.peg.85"/>
<dbReference type="EMBL" id="AYSH01000001">
    <property type="protein sequence ID" value="EST90815.1"/>
    <property type="molecule type" value="Genomic_DNA"/>
</dbReference>
<gene>
    <name evidence="10" type="primary">nadD</name>
    <name evidence="12" type="ORF">T233_00086</name>
</gene>
<keyword evidence="13" id="KW-1185">Reference proteome</keyword>
<dbReference type="InterPro" id="IPR014729">
    <property type="entry name" value="Rossmann-like_a/b/a_fold"/>
</dbReference>
<evidence type="ECO:0000256" key="3">
    <source>
        <dbReference type="ARBA" id="ARBA00022642"/>
    </source>
</evidence>
<dbReference type="UniPathway" id="UPA00253">
    <property type="reaction ID" value="UER00332"/>
</dbReference>
<dbReference type="GO" id="GO:0004515">
    <property type="term" value="F:nicotinate-nucleotide adenylyltransferase activity"/>
    <property type="evidence" value="ECO:0007669"/>
    <property type="project" value="UniProtKB-UniRule"/>
</dbReference>
<evidence type="ECO:0000256" key="7">
    <source>
        <dbReference type="ARBA" id="ARBA00022840"/>
    </source>
</evidence>
<evidence type="ECO:0000256" key="10">
    <source>
        <dbReference type="HAMAP-Rule" id="MF_00244"/>
    </source>
</evidence>
<dbReference type="GO" id="GO:0009435">
    <property type="term" value="P:NAD+ biosynthetic process"/>
    <property type="evidence" value="ECO:0007669"/>
    <property type="project" value="UniProtKB-UniRule"/>
</dbReference>
<dbReference type="CDD" id="cd02165">
    <property type="entry name" value="NMNAT"/>
    <property type="match status" value="1"/>
</dbReference>
<evidence type="ECO:0000256" key="6">
    <source>
        <dbReference type="ARBA" id="ARBA00022741"/>
    </source>
</evidence>
<evidence type="ECO:0000256" key="1">
    <source>
        <dbReference type="ARBA" id="ARBA00002324"/>
    </source>
</evidence>
<dbReference type="GO" id="GO:0005524">
    <property type="term" value="F:ATP binding"/>
    <property type="evidence" value="ECO:0007669"/>
    <property type="project" value="UniProtKB-KW"/>
</dbReference>
<dbReference type="PANTHER" id="PTHR39321">
    <property type="entry name" value="NICOTINATE-NUCLEOTIDE ADENYLYLTRANSFERASE-RELATED"/>
    <property type="match status" value="1"/>
</dbReference>
<keyword evidence="7 10" id="KW-0067">ATP-binding</keyword>
<comment type="catalytic activity">
    <reaction evidence="9 10">
        <text>nicotinate beta-D-ribonucleotide + ATP + H(+) = deamido-NAD(+) + diphosphate</text>
        <dbReference type="Rhea" id="RHEA:22860"/>
        <dbReference type="ChEBI" id="CHEBI:15378"/>
        <dbReference type="ChEBI" id="CHEBI:30616"/>
        <dbReference type="ChEBI" id="CHEBI:33019"/>
        <dbReference type="ChEBI" id="CHEBI:57502"/>
        <dbReference type="ChEBI" id="CHEBI:58437"/>
        <dbReference type="EC" id="2.7.7.18"/>
    </reaction>
</comment>
<feature type="domain" description="Cytidyltransferase-like" evidence="11">
    <location>
        <begin position="32"/>
        <end position="188"/>
    </location>
</feature>
<evidence type="ECO:0000313" key="12">
    <source>
        <dbReference type="EMBL" id="EST90815.1"/>
    </source>
</evidence>
<dbReference type="Pfam" id="PF01467">
    <property type="entry name" value="CTP_transf_like"/>
    <property type="match status" value="1"/>
</dbReference>
<dbReference type="NCBIfam" id="NF000840">
    <property type="entry name" value="PRK00071.1-3"/>
    <property type="match status" value="1"/>
</dbReference>
<dbReference type="Proteomes" id="UP000018126">
    <property type="component" value="Unassembled WGS sequence"/>
</dbReference>
<keyword evidence="5 10" id="KW-0548">Nucleotidyltransferase</keyword>
<dbReference type="InterPro" id="IPR005248">
    <property type="entry name" value="NadD/NMNAT"/>
</dbReference>
<keyword evidence="6 10" id="KW-0547">Nucleotide-binding</keyword>
<keyword evidence="8 10" id="KW-0520">NAD</keyword>
<evidence type="ECO:0000256" key="5">
    <source>
        <dbReference type="ARBA" id="ARBA00022695"/>
    </source>
</evidence>
<keyword evidence="3 10" id="KW-0662">Pyridine nucleotide biosynthesis</keyword>
<comment type="caution">
    <text evidence="12">The sequence shown here is derived from an EMBL/GenBank/DDBJ whole genome shotgun (WGS) entry which is preliminary data.</text>
</comment>
<proteinExistence type="inferred from homology"/>
<dbReference type="EC" id="2.7.7.18" evidence="10"/>
<dbReference type="NCBIfam" id="TIGR00482">
    <property type="entry name" value="nicotinate (nicotinamide) nucleotide adenylyltransferase"/>
    <property type="match status" value="1"/>
</dbReference>
<comment type="function">
    <text evidence="1 10">Catalyzes the reversible adenylation of nicotinate mononucleotide (NaMN) to nicotinic acid adenine dinucleotide (NaAD).</text>
</comment>
<evidence type="ECO:0000256" key="2">
    <source>
        <dbReference type="ARBA" id="ARBA00005019"/>
    </source>
</evidence>
<accession>V6Q813</accession>
<organism evidence="12 13">
    <name type="scientific">Vagococcus lutrae LBD1</name>
    <dbReference type="NCBI Taxonomy" id="1408226"/>
    <lineage>
        <taxon>Bacteria</taxon>
        <taxon>Bacillati</taxon>
        <taxon>Bacillota</taxon>
        <taxon>Bacilli</taxon>
        <taxon>Lactobacillales</taxon>
        <taxon>Enterococcaceae</taxon>
        <taxon>Vagococcus</taxon>
    </lineage>
</organism>
<evidence type="ECO:0000256" key="4">
    <source>
        <dbReference type="ARBA" id="ARBA00022679"/>
    </source>
</evidence>
<comment type="similarity">
    <text evidence="10">Belongs to the NadD family.</text>
</comment>
<dbReference type="PANTHER" id="PTHR39321:SF3">
    <property type="entry name" value="PHOSPHOPANTETHEINE ADENYLYLTRANSFERASE"/>
    <property type="match status" value="1"/>
</dbReference>
<name>V6Q813_9ENTE</name>
<comment type="pathway">
    <text evidence="2 10">Cofactor biosynthesis; NAD(+) biosynthesis; deamido-NAD(+) from nicotinate D-ribonucleotide: step 1/1.</text>
</comment>
<dbReference type="InterPro" id="IPR004821">
    <property type="entry name" value="Cyt_trans-like"/>
</dbReference>
<evidence type="ECO:0000256" key="8">
    <source>
        <dbReference type="ARBA" id="ARBA00023027"/>
    </source>
</evidence>
<dbReference type="NCBIfam" id="NF000841">
    <property type="entry name" value="PRK00071.1-4"/>
    <property type="match status" value="1"/>
</dbReference>
<evidence type="ECO:0000259" key="11">
    <source>
        <dbReference type="Pfam" id="PF01467"/>
    </source>
</evidence>
<reference evidence="12 13" key="1">
    <citation type="journal article" date="2013" name="Genome Announc.">
        <title>High-Quality Draft Genome Sequence of Vagococcus lutrae Strain LBD1, Isolated from the Largemouth Bass Micropterus salmoides.</title>
        <authorList>
            <person name="Lebreton F."/>
            <person name="Valentino M.D."/>
            <person name="Duncan L.B."/>
            <person name="Zeng Q."/>
            <person name="Manson McGuire A."/>
            <person name="Earl A.M."/>
            <person name="Gilmore M.S."/>
        </authorList>
    </citation>
    <scope>NUCLEOTIDE SEQUENCE [LARGE SCALE GENOMIC DNA]</scope>
    <source>
        <strain evidence="12 13">LBD1</strain>
    </source>
</reference>
<dbReference type="Gene3D" id="3.40.50.620">
    <property type="entry name" value="HUPs"/>
    <property type="match status" value="1"/>
</dbReference>